<feature type="domain" description="Phosphatidic acid phosphatase type 2/haloperoxidase" evidence="2">
    <location>
        <begin position="66"/>
        <end position="165"/>
    </location>
</feature>
<feature type="transmembrane region" description="Helical" evidence="1">
    <location>
        <begin position="37"/>
        <end position="56"/>
    </location>
</feature>
<keyword evidence="4" id="KW-1185">Reference proteome</keyword>
<dbReference type="SMART" id="SM00014">
    <property type="entry name" value="acidPPc"/>
    <property type="match status" value="1"/>
</dbReference>
<dbReference type="InterPro" id="IPR000326">
    <property type="entry name" value="PAP2/HPO"/>
</dbReference>
<dbReference type="GO" id="GO:0042392">
    <property type="term" value="F:sphingosine-1-phosphate phosphatase activity"/>
    <property type="evidence" value="ECO:0007669"/>
    <property type="project" value="TreeGrafter"/>
</dbReference>
<dbReference type="Proteomes" id="UP001063698">
    <property type="component" value="Chromosome"/>
</dbReference>
<protein>
    <recommendedName>
        <fullName evidence="2">Phosphatidic acid phosphatase type 2/haloperoxidase domain-containing protein</fullName>
    </recommendedName>
</protein>
<organism evidence="3 4">
    <name type="scientific">Ignicoccus pacificus DSM 13166</name>
    <dbReference type="NCBI Taxonomy" id="940294"/>
    <lineage>
        <taxon>Archaea</taxon>
        <taxon>Thermoproteota</taxon>
        <taxon>Thermoprotei</taxon>
        <taxon>Desulfurococcales</taxon>
        <taxon>Desulfurococcaceae</taxon>
        <taxon>Ignicoccus</taxon>
    </lineage>
</organism>
<keyword evidence="1" id="KW-0812">Transmembrane</keyword>
<evidence type="ECO:0000313" key="3">
    <source>
        <dbReference type="EMBL" id="UXD22010.1"/>
    </source>
</evidence>
<gene>
    <name evidence="3" type="ORF">IPA_00805</name>
</gene>
<keyword evidence="1" id="KW-0472">Membrane</keyword>
<reference evidence="3" key="1">
    <citation type="submission" date="2013-11" db="EMBL/GenBank/DDBJ databases">
        <title>Comparative genomics of Ignicoccus.</title>
        <authorList>
            <person name="Podar M."/>
        </authorList>
    </citation>
    <scope>NUCLEOTIDE SEQUENCE</scope>
    <source>
        <strain evidence="3">DSM 13166</strain>
    </source>
</reference>
<sequence length="165" mass="18216">MIPSALLDVLVALGPDSNVIPCPHVHSYRLIAKMLSMSIYVTAFVIPFIISLILYIEDSPNFYSPLLGILIVAISDLVLKCLFMRPRPLSIPRGCEIERLGYPSGHAAISTYLALLVTKYIPFLSPIAWSYSIEVDLSRLVLCKHYPLDLIGGVLLGLIVFDLTS</sequence>
<dbReference type="Pfam" id="PF01569">
    <property type="entry name" value="PAP2"/>
    <property type="match status" value="1"/>
</dbReference>
<dbReference type="AlphaFoldDB" id="A0A977KCC1"/>
<accession>A0A977KCC1</accession>
<dbReference type="EMBL" id="CP006868">
    <property type="protein sequence ID" value="UXD22010.1"/>
    <property type="molecule type" value="Genomic_DNA"/>
</dbReference>
<evidence type="ECO:0000313" key="4">
    <source>
        <dbReference type="Proteomes" id="UP001063698"/>
    </source>
</evidence>
<dbReference type="SUPFAM" id="SSF48317">
    <property type="entry name" value="Acid phosphatase/Vanadium-dependent haloperoxidase"/>
    <property type="match status" value="1"/>
</dbReference>
<keyword evidence="1" id="KW-1133">Transmembrane helix</keyword>
<evidence type="ECO:0000259" key="2">
    <source>
        <dbReference type="SMART" id="SM00014"/>
    </source>
</evidence>
<dbReference type="Gene3D" id="1.20.144.10">
    <property type="entry name" value="Phosphatidic acid phosphatase type 2/haloperoxidase"/>
    <property type="match status" value="1"/>
</dbReference>
<feature type="transmembrane region" description="Helical" evidence="1">
    <location>
        <begin position="62"/>
        <end position="83"/>
    </location>
</feature>
<dbReference type="PANTHER" id="PTHR14969">
    <property type="entry name" value="SPHINGOSINE-1-PHOSPHATE PHOSPHOHYDROLASE"/>
    <property type="match status" value="1"/>
</dbReference>
<dbReference type="PANTHER" id="PTHR14969:SF13">
    <property type="entry name" value="AT30094P"/>
    <property type="match status" value="1"/>
</dbReference>
<dbReference type="CDD" id="cd01610">
    <property type="entry name" value="PAP2_like"/>
    <property type="match status" value="1"/>
</dbReference>
<evidence type="ECO:0000256" key="1">
    <source>
        <dbReference type="SAM" id="Phobius"/>
    </source>
</evidence>
<dbReference type="InterPro" id="IPR036938">
    <property type="entry name" value="PAP2/HPO_sf"/>
</dbReference>
<dbReference type="KEGG" id="ipc:IPA_00805"/>
<proteinExistence type="predicted"/>
<name>A0A977KCC1_9CREN</name>